<dbReference type="Proteomes" id="UP001055072">
    <property type="component" value="Unassembled WGS sequence"/>
</dbReference>
<gene>
    <name evidence="1" type="ORF">BDY19DRAFT_1036822</name>
</gene>
<name>A0ACB8U8B1_9APHY</name>
<evidence type="ECO:0000313" key="1">
    <source>
        <dbReference type="EMBL" id="KAI0090354.1"/>
    </source>
</evidence>
<dbReference type="EMBL" id="MU274908">
    <property type="protein sequence ID" value="KAI0090354.1"/>
    <property type="molecule type" value="Genomic_DNA"/>
</dbReference>
<sequence>MHLPRGRGNLRSRSHPGIRSGTQLAVTSGTRSTLLSIFHHCAPSRSWRAVLVSNGVDTSTQRLVAQICRPGDRLQTSYGQPEQVLKPILHRPPDVDTCTDAQELIKAISSRKVVRKLLLDRVHLPGDGWIQVFEYLDSLPSLRPEIREIDLRSCNLKDRDLVAISQFLSNNSTLNSLWLQNNCFDFSTETAETFIAAINSSRLGTLRLSSNPNLNGFVPRLLRGLDTMYLNILELSMMKLDAECAPHLSDYLASPRCHLHTLHINANKFLIEDIQIIHHGLRLNYSLTALEIHSVILRGDDDREAINKYFQERVKIQTRNQILRQRVAVDALHLLRHSRAALLPSLIPLATPTIPPPHKLLPPEIILHILSFFAPILSASQRIRIFTYASTRSTLPPILPRLPVRKCLPDPSAPPSPNEGCSENCCMGPALYLSCRRQYERMDWLREMHCDIFDSREGPTTGLEWPTIA</sequence>
<accession>A0ACB8U8B1</accession>
<protein>
    <submittedName>
        <fullName evidence="1">Uncharacterized protein</fullName>
    </submittedName>
</protein>
<reference evidence="1" key="1">
    <citation type="journal article" date="2021" name="Environ. Microbiol.">
        <title>Gene family expansions and transcriptome signatures uncover fungal adaptations to wood decay.</title>
        <authorList>
            <person name="Hage H."/>
            <person name="Miyauchi S."/>
            <person name="Viragh M."/>
            <person name="Drula E."/>
            <person name="Min B."/>
            <person name="Chaduli D."/>
            <person name="Navarro D."/>
            <person name="Favel A."/>
            <person name="Norest M."/>
            <person name="Lesage-Meessen L."/>
            <person name="Balint B."/>
            <person name="Merenyi Z."/>
            <person name="de Eugenio L."/>
            <person name="Morin E."/>
            <person name="Martinez A.T."/>
            <person name="Baldrian P."/>
            <person name="Stursova M."/>
            <person name="Martinez M.J."/>
            <person name="Novotny C."/>
            <person name="Magnuson J.K."/>
            <person name="Spatafora J.W."/>
            <person name="Maurice S."/>
            <person name="Pangilinan J."/>
            <person name="Andreopoulos W."/>
            <person name="LaButti K."/>
            <person name="Hundley H."/>
            <person name="Na H."/>
            <person name="Kuo A."/>
            <person name="Barry K."/>
            <person name="Lipzen A."/>
            <person name="Henrissat B."/>
            <person name="Riley R."/>
            <person name="Ahrendt S."/>
            <person name="Nagy L.G."/>
            <person name="Grigoriev I.V."/>
            <person name="Martin F."/>
            <person name="Rosso M.N."/>
        </authorList>
    </citation>
    <scope>NUCLEOTIDE SEQUENCE</scope>
    <source>
        <strain evidence="1">CBS 384.51</strain>
    </source>
</reference>
<keyword evidence="2" id="KW-1185">Reference proteome</keyword>
<evidence type="ECO:0000313" key="2">
    <source>
        <dbReference type="Proteomes" id="UP001055072"/>
    </source>
</evidence>
<comment type="caution">
    <text evidence="1">The sequence shown here is derived from an EMBL/GenBank/DDBJ whole genome shotgun (WGS) entry which is preliminary data.</text>
</comment>
<organism evidence="1 2">
    <name type="scientific">Irpex rosettiformis</name>
    <dbReference type="NCBI Taxonomy" id="378272"/>
    <lineage>
        <taxon>Eukaryota</taxon>
        <taxon>Fungi</taxon>
        <taxon>Dikarya</taxon>
        <taxon>Basidiomycota</taxon>
        <taxon>Agaricomycotina</taxon>
        <taxon>Agaricomycetes</taxon>
        <taxon>Polyporales</taxon>
        <taxon>Irpicaceae</taxon>
        <taxon>Irpex</taxon>
    </lineage>
</organism>
<proteinExistence type="predicted"/>